<dbReference type="SUPFAM" id="SSF48452">
    <property type="entry name" value="TPR-like"/>
    <property type="match status" value="1"/>
</dbReference>
<organism evidence="1 2">
    <name type="scientific">Corynebacterium glucuronolyticum</name>
    <dbReference type="NCBI Taxonomy" id="39791"/>
    <lineage>
        <taxon>Bacteria</taxon>
        <taxon>Bacillati</taxon>
        <taxon>Actinomycetota</taxon>
        <taxon>Actinomycetes</taxon>
        <taxon>Mycobacteriales</taxon>
        <taxon>Corynebacteriaceae</taxon>
        <taxon>Corynebacterium</taxon>
    </lineage>
</organism>
<reference evidence="1" key="1">
    <citation type="submission" date="2021-02" db="EMBL/GenBank/DDBJ databases">
        <title>FDA dAtabase for Regulatory Grade micrObial Sequences (FDA-ARGOS): Supporting development and validation of Infectious Disease Dx tests.</title>
        <authorList>
            <person name="Sproer C."/>
            <person name="Gronow S."/>
            <person name="Severitt S."/>
            <person name="Schroder I."/>
            <person name="Tallon L."/>
            <person name="Sadzewicz L."/>
            <person name="Zhao X."/>
            <person name="Boylan J."/>
            <person name="Ott S."/>
            <person name="Bowen H."/>
            <person name="Vavikolanu K."/>
            <person name="Mehta A."/>
            <person name="Aluvathingal J."/>
            <person name="Nadendla S."/>
            <person name="Lowell S."/>
            <person name="Myers T."/>
            <person name="Yan Y."/>
            <person name="Sichtig H."/>
        </authorList>
    </citation>
    <scope>NUCLEOTIDE SEQUENCE</scope>
    <source>
        <strain evidence="1">FDAARGOS_1191</strain>
    </source>
</reference>
<proteinExistence type="predicted"/>
<accession>A0AAX1L851</accession>
<dbReference type="Gene3D" id="1.25.40.10">
    <property type="entry name" value="Tetratricopeptide repeat domain"/>
    <property type="match status" value="2"/>
</dbReference>
<dbReference type="EMBL" id="CP069534">
    <property type="protein sequence ID" value="QRP70570.1"/>
    <property type="molecule type" value="Genomic_DNA"/>
</dbReference>
<dbReference type="Proteomes" id="UP000617681">
    <property type="component" value="Chromosome"/>
</dbReference>
<protein>
    <recommendedName>
        <fullName evidence="3">Tetratricopeptide repeat-containing protein</fullName>
    </recommendedName>
</protein>
<sequence>MEMQTAQDFYNAGVEAWKSGNYRDATFKFAEAYNRSDNSWLYAHSTGTAIERAGDPASAAKWFERAVDLATDDKEKCQSLYYQGQQLILANDSHSSPALLSESLQIARNLKDMKYQALCLYWLGVAARNRGDVPAGYFKGGLIRSGFREVELPRDTSSIGSINPDQFKLDELELAASYFQQARDTYAAAGIESGVLLCTYHYAWVLFLLDRVTDVRALLTEDWVTEAQQRGMGIHFGFLLVSLWTKDSFTKRERKSIEPWLNIIANTCESQGRLSPQAHALRLLASYYSLMESDPGKARNSAESALAILDKLANPDPLDLLATLTELIGIYGDLGMKDRQLACVQRVKPLFDTPGAERWTKSFKKISQEDVQEIMKTILEIKEKATDSLHQHDYQRFVHYLRELGDQSTKIGMQKFLREAWTTAFANPDDSDPLRCAITSLEFAEVLAEQGKNPGAKVYFAVAVDYLKKLGDRKNELARAYIGYACAYLQTRRDEGIDHDVVRNLQWAVQHLDSVHNSLASAEENALLENRIAVGLHSMFLIAYKTGDEELFNQARSLATPDKSPL</sequence>
<gene>
    <name evidence="1" type="ORF">I6J21_12690</name>
</gene>
<evidence type="ECO:0000313" key="1">
    <source>
        <dbReference type="EMBL" id="QRP70570.1"/>
    </source>
</evidence>
<evidence type="ECO:0008006" key="3">
    <source>
        <dbReference type="Google" id="ProtNLM"/>
    </source>
</evidence>
<name>A0AAX1L851_9CORY</name>
<dbReference type="AlphaFoldDB" id="A0AAX1L851"/>
<dbReference type="InterPro" id="IPR011990">
    <property type="entry name" value="TPR-like_helical_dom_sf"/>
</dbReference>
<dbReference type="RefSeq" id="WP_005394481.1">
    <property type="nucleotide sequence ID" value="NZ_CP069534.1"/>
</dbReference>
<evidence type="ECO:0000313" key="2">
    <source>
        <dbReference type="Proteomes" id="UP000617681"/>
    </source>
</evidence>